<reference evidence="2 3" key="1">
    <citation type="journal article" date="2017" name="Curr. Biol.">
        <title>Genome architecture and evolution of a unichromosomal asexual nematode.</title>
        <authorList>
            <person name="Fradin H."/>
            <person name="Zegar C."/>
            <person name="Gutwein M."/>
            <person name="Lucas J."/>
            <person name="Kovtun M."/>
            <person name="Corcoran D."/>
            <person name="Baugh L.R."/>
            <person name="Kiontke K."/>
            <person name="Gunsalus K."/>
            <person name="Fitch D.H."/>
            <person name="Piano F."/>
        </authorList>
    </citation>
    <scope>NUCLEOTIDE SEQUENCE [LARGE SCALE GENOMIC DNA]</scope>
    <source>
        <strain evidence="2">PF1309</strain>
    </source>
</reference>
<dbReference type="Proteomes" id="UP000218231">
    <property type="component" value="Unassembled WGS sequence"/>
</dbReference>
<organism evidence="2 3">
    <name type="scientific">Diploscapter pachys</name>
    <dbReference type="NCBI Taxonomy" id="2018661"/>
    <lineage>
        <taxon>Eukaryota</taxon>
        <taxon>Metazoa</taxon>
        <taxon>Ecdysozoa</taxon>
        <taxon>Nematoda</taxon>
        <taxon>Chromadorea</taxon>
        <taxon>Rhabditida</taxon>
        <taxon>Rhabditina</taxon>
        <taxon>Rhabditomorpha</taxon>
        <taxon>Rhabditoidea</taxon>
        <taxon>Rhabditidae</taxon>
        <taxon>Diploscapter</taxon>
    </lineage>
</organism>
<dbReference type="AlphaFoldDB" id="A0A2A2JY34"/>
<name>A0A2A2JY34_9BILA</name>
<gene>
    <name evidence="2" type="ORF">WR25_05655</name>
</gene>
<protein>
    <submittedName>
        <fullName evidence="2">Uncharacterized protein</fullName>
    </submittedName>
</protein>
<feature type="compositionally biased region" description="Basic residues" evidence="1">
    <location>
        <begin position="1"/>
        <end position="11"/>
    </location>
</feature>
<dbReference type="EMBL" id="LIAE01010086">
    <property type="protein sequence ID" value="PAV66578.1"/>
    <property type="molecule type" value="Genomic_DNA"/>
</dbReference>
<proteinExistence type="predicted"/>
<evidence type="ECO:0000313" key="2">
    <source>
        <dbReference type="EMBL" id="PAV66578.1"/>
    </source>
</evidence>
<evidence type="ECO:0000313" key="3">
    <source>
        <dbReference type="Proteomes" id="UP000218231"/>
    </source>
</evidence>
<sequence>MPRRRQHRIQHVAREGRGSHEDDPHGGLQRAGGAGRNPLSVPHGIPRNRGADPGARAPSRPRPPIRPSRGAAPAEETRGRARPVARRVGGGGRAAGDVRHLRQRRHRQPLRDLRRSAPRPALAVRRRRGGRPLGARTLAPVSRSLPCARRPPVGARGRPP</sequence>
<feature type="compositionally biased region" description="Low complexity" evidence="1">
    <location>
        <begin position="148"/>
        <end position="160"/>
    </location>
</feature>
<accession>A0A2A2JY34</accession>
<feature type="compositionally biased region" description="Basic and acidic residues" evidence="1">
    <location>
        <begin position="12"/>
        <end position="25"/>
    </location>
</feature>
<feature type="region of interest" description="Disordered" evidence="1">
    <location>
        <begin position="1"/>
        <end position="160"/>
    </location>
</feature>
<keyword evidence="3" id="KW-1185">Reference proteome</keyword>
<evidence type="ECO:0000256" key="1">
    <source>
        <dbReference type="SAM" id="MobiDB-lite"/>
    </source>
</evidence>
<comment type="caution">
    <text evidence="2">The sequence shown here is derived from an EMBL/GenBank/DDBJ whole genome shotgun (WGS) entry which is preliminary data.</text>
</comment>